<keyword evidence="2" id="KW-0378">Hydrolase</keyword>
<name>A0ABZ2PSD1_9NOCA</name>
<gene>
    <name evidence="2" type="ORF">WDS16_10705</name>
</gene>
<evidence type="ECO:0000313" key="3">
    <source>
        <dbReference type="Proteomes" id="UP001432000"/>
    </source>
</evidence>
<dbReference type="InterPro" id="IPR000073">
    <property type="entry name" value="AB_hydrolase_1"/>
</dbReference>
<sequence length="243" mass="24630">MSEWASHAVVLPGTGSDAQFAAAAFAPALSSVGTSAVAVEPDPNGVVASYEAALDAAASEHGQIIIGGISIGAAVAVAWASRNPGRACAILAALPPWIGAPGDAPAAASARYTSQRLLDDGLVATTAEMVASTPEWLAETLTRSWRSQWPDLPAALIEASAYTAPDRELLARLRVPTAIVAAVDDPIHPYDVARIWHAEIPGSSLSTVTLADIGTDPGIIGARSVGALSASLGQQDSPNPSSP</sequence>
<keyword evidence="3" id="KW-1185">Reference proteome</keyword>
<proteinExistence type="predicted"/>
<dbReference type="RefSeq" id="WP_338892625.1">
    <property type="nucleotide sequence ID" value="NZ_CP147846.1"/>
</dbReference>
<dbReference type="SUPFAM" id="SSF53474">
    <property type="entry name" value="alpha/beta-Hydrolases"/>
    <property type="match status" value="1"/>
</dbReference>
<dbReference type="EMBL" id="CP147846">
    <property type="protein sequence ID" value="WXG70912.1"/>
    <property type="molecule type" value="Genomic_DNA"/>
</dbReference>
<accession>A0ABZ2PSD1</accession>
<dbReference type="InterPro" id="IPR029058">
    <property type="entry name" value="AB_hydrolase_fold"/>
</dbReference>
<evidence type="ECO:0000313" key="2">
    <source>
        <dbReference type="EMBL" id="WXG70912.1"/>
    </source>
</evidence>
<protein>
    <submittedName>
        <fullName evidence="2">Alpha/beta hydrolase</fullName>
    </submittedName>
</protein>
<evidence type="ECO:0000259" key="1">
    <source>
        <dbReference type="Pfam" id="PF12697"/>
    </source>
</evidence>
<dbReference type="Proteomes" id="UP001432000">
    <property type="component" value="Chromosome"/>
</dbReference>
<organism evidence="2 3">
    <name type="scientific">Rhodococcus sovatensis</name>
    <dbReference type="NCBI Taxonomy" id="1805840"/>
    <lineage>
        <taxon>Bacteria</taxon>
        <taxon>Bacillati</taxon>
        <taxon>Actinomycetota</taxon>
        <taxon>Actinomycetes</taxon>
        <taxon>Mycobacteriales</taxon>
        <taxon>Nocardiaceae</taxon>
        <taxon>Rhodococcus</taxon>
    </lineage>
</organism>
<dbReference type="GO" id="GO:0016787">
    <property type="term" value="F:hydrolase activity"/>
    <property type="evidence" value="ECO:0007669"/>
    <property type="project" value="UniProtKB-KW"/>
</dbReference>
<dbReference type="Gene3D" id="3.40.50.1820">
    <property type="entry name" value="alpha/beta hydrolase"/>
    <property type="match status" value="1"/>
</dbReference>
<feature type="domain" description="AB hydrolase-1" evidence="1">
    <location>
        <begin position="9"/>
        <end position="199"/>
    </location>
</feature>
<reference evidence="2 3" key="1">
    <citation type="submission" date="2024-03" db="EMBL/GenBank/DDBJ databases">
        <title>Natural products discovery in diverse microorganisms through a two-stage MS feature dereplication strategy.</title>
        <authorList>
            <person name="Zhang R."/>
        </authorList>
    </citation>
    <scope>NUCLEOTIDE SEQUENCE [LARGE SCALE GENOMIC DNA]</scope>
    <source>
        <strain evidence="2 3">18930</strain>
    </source>
</reference>
<dbReference type="Pfam" id="PF12697">
    <property type="entry name" value="Abhydrolase_6"/>
    <property type="match status" value="1"/>
</dbReference>